<evidence type="ECO:0000256" key="3">
    <source>
        <dbReference type="ARBA" id="ARBA00022679"/>
    </source>
</evidence>
<protein>
    <recommendedName>
        <fullName evidence="2">histidine kinase</fullName>
        <ecNumber evidence="2">2.7.13.3</ecNumber>
    </recommendedName>
</protein>
<keyword evidence="4" id="KW-0547">Nucleotide-binding</keyword>
<accession>A0A0F5JBC6</accession>
<evidence type="ECO:0000259" key="9">
    <source>
        <dbReference type="PROSITE" id="PS50109"/>
    </source>
</evidence>
<feature type="transmembrane region" description="Helical" evidence="8">
    <location>
        <begin position="30"/>
        <end position="48"/>
    </location>
</feature>
<sequence>MKRYVILIKIILIVLLSLAIAFLLLKGLYFTTVMVAAILIVLACSLYWDQQKTIRRMEHLIANIHYGDLNLSFPVPSSGGAEAQLTRSMNEALNAFRSRLYNSVVAEAETEAWQKLIRVLTHEIMNSIAPIISLSETVTERAESNGMNERDYGIMLQAIQTIHRRSKGLLDFVENYRKLTRIPAPTMQIFPVSALFDDLQKLVPVNGIHFIYSIKPSELRLYADRGMIEQVLINLLKNAVEACGDSPSPEVRVEAFRKDGIPVITISDNGSGIVPEALDKVFVPFFTTKPGGSGIGLSVCRQIMNRHGGNITVTSEMEKGTVFTMLFPGTRAL</sequence>
<dbReference type="Pfam" id="PF02518">
    <property type="entry name" value="HATPase_c"/>
    <property type="match status" value="1"/>
</dbReference>
<dbReference type="PANTHER" id="PTHR43065:SF46">
    <property type="entry name" value="C4-DICARBOXYLATE TRANSPORT SENSOR PROTEIN DCTB"/>
    <property type="match status" value="1"/>
</dbReference>
<evidence type="ECO:0000256" key="5">
    <source>
        <dbReference type="ARBA" id="ARBA00022777"/>
    </source>
</evidence>
<keyword evidence="11" id="KW-1185">Reference proteome</keyword>
<name>A0A0F5JBC6_9BACT</name>
<dbReference type="RefSeq" id="WP_028729896.1">
    <property type="nucleotide sequence ID" value="NZ_KE386764.1"/>
</dbReference>
<comment type="catalytic activity">
    <reaction evidence="1">
        <text>ATP + protein L-histidine = ADP + protein N-phospho-L-histidine.</text>
        <dbReference type="EC" id="2.7.13.3"/>
    </reaction>
</comment>
<dbReference type="PANTHER" id="PTHR43065">
    <property type="entry name" value="SENSOR HISTIDINE KINASE"/>
    <property type="match status" value="1"/>
</dbReference>
<dbReference type="InterPro" id="IPR036890">
    <property type="entry name" value="HATPase_C_sf"/>
</dbReference>
<dbReference type="SMART" id="SM00387">
    <property type="entry name" value="HATPase_c"/>
    <property type="match status" value="1"/>
</dbReference>
<dbReference type="InterPro" id="IPR005467">
    <property type="entry name" value="His_kinase_dom"/>
</dbReference>
<keyword evidence="5" id="KW-0418">Kinase</keyword>
<keyword evidence="8" id="KW-0472">Membrane</keyword>
<dbReference type="GO" id="GO:0004673">
    <property type="term" value="F:protein histidine kinase activity"/>
    <property type="evidence" value="ECO:0007669"/>
    <property type="project" value="UniProtKB-EC"/>
</dbReference>
<evidence type="ECO:0000313" key="10">
    <source>
        <dbReference type="EMBL" id="KKB55059.1"/>
    </source>
</evidence>
<dbReference type="GO" id="GO:0005524">
    <property type="term" value="F:ATP binding"/>
    <property type="evidence" value="ECO:0007669"/>
    <property type="project" value="UniProtKB-KW"/>
</dbReference>
<feature type="domain" description="Histidine kinase" evidence="9">
    <location>
        <begin position="119"/>
        <end position="331"/>
    </location>
</feature>
<evidence type="ECO:0000256" key="8">
    <source>
        <dbReference type="SAM" id="Phobius"/>
    </source>
</evidence>
<keyword evidence="8" id="KW-1133">Transmembrane helix</keyword>
<keyword evidence="7" id="KW-0902">Two-component regulatory system</keyword>
<dbReference type="EC" id="2.7.13.3" evidence="2"/>
<dbReference type="InterPro" id="IPR004358">
    <property type="entry name" value="Sig_transdc_His_kin-like_C"/>
</dbReference>
<dbReference type="SUPFAM" id="SSF55874">
    <property type="entry name" value="ATPase domain of HSP90 chaperone/DNA topoisomerase II/histidine kinase"/>
    <property type="match status" value="1"/>
</dbReference>
<comment type="caution">
    <text evidence="10">The sequence shown here is derived from an EMBL/GenBank/DDBJ whole genome shotgun (WGS) entry which is preliminary data.</text>
</comment>
<evidence type="ECO:0000256" key="1">
    <source>
        <dbReference type="ARBA" id="ARBA00000085"/>
    </source>
</evidence>
<reference evidence="10 11" key="1">
    <citation type="submission" date="2013-04" db="EMBL/GenBank/DDBJ databases">
        <title>The Genome Sequence of Parabacteroides gordonii DSM 23371.</title>
        <authorList>
            <consortium name="The Broad Institute Genomics Platform"/>
            <person name="Earl A."/>
            <person name="Ward D."/>
            <person name="Feldgarden M."/>
            <person name="Gevers D."/>
            <person name="Martens E."/>
            <person name="Sakamoto M."/>
            <person name="Benno Y."/>
            <person name="Suzuki N."/>
            <person name="Matsunaga N."/>
            <person name="Koshihara K."/>
            <person name="Seki M."/>
            <person name="Komiya H."/>
            <person name="Walker B."/>
            <person name="Young S."/>
            <person name="Zeng Q."/>
            <person name="Gargeya S."/>
            <person name="Fitzgerald M."/>
            <person name="Haas B."/>
            <person name="Abouelleil A."/>
            <person name="Allen A.W."/>
            <person name="Alvarado L."/>
            <person name="Arachchi H.M."/>
            <person name="Berlin A.M."/>
            <person name="Chapman S.B."/>
            <person name="Gainer-Dewar J."/>
            <person name="Goldberg J."/>
            <person name="Griggs A."/>
            <person name="Gujja S."/>
            <person name="Hansen M."/>
            <person name="Howarth C."/>
            <person name="Imamovic A."/>
            <person name="Ireland A."/>
            <person name="Larimer J."/>
            <person name="McCowan C."/>
            <person name="Murphy C."/>
            <person name="Pearson M."/>
            <person name="Poon T.W."/>
            <person name="Priest M."/>
            <person name="Roberts A."/>
            <person name="Saif S."/>
            <person name="Shea T."/>
            <person name="Sisk P."/>
            <person name="Sykes S."/>
            <person name="Wortman J."/>
            <person name="Nusbaum C."/>
            <person name="Birren B."/>
        </authorList>
    </citation>
    <scope>NUCLEOTIDE SEQUENCE [LARGE SCALE GENOMIC DNA]</scope>
    <source>
        <strain evidence="10 11">MS-1</strain>
    </source>
</reference>
<keyword evidence="8" id="KW-0812">Transmembrane</keyword>
<evidence type="ECO:0000313" key="11">
    <source>
        <dbReference type="Proteomes" id="UP000033035"/>
    </source>
</evidence>
<dbReference type="Proteomes" id="UP000033035">
    <property type="component" value="Unassembled WGS sequence"/>
</dbReference>
<dbReference type="GO" id="GO:0000160">
    <property type="term" value="P:phosphorelay signal transduction system"/>
    <property type="evidence" value="ECO:0007669"/>
    <property type="project" value="UniProtKB-KW"/>
</dbReference>
<keyword evidence="6" id="KW-0067">ATP-binding</keyword>
<dbReference type="Gene3D" id="3.30.565.10">
    <property type="entry name" value="Histidine kinase-like ATPase, C-terminal domain"/>
    <property type="match status" value="1"/>
</dbReference>
<dbReference type="InterPro" id="IPR003594">
    <property type="entry name" value="HATPase_dom"/>
</dbReference>
<dbReference type="PATRIC" id="fig|1203610.3.peg.2579"/>
<keyword evidence="3" id="KW-0808">Transferase</keyword>
<organism evidence="10 11">
    <name type="scientific">Parabacteroides gordonii MS-1 = DSM 23371</name>
    <dbReference type="NCBI Taxonomy" id="1203610"/>
    <lineage>
        <taxon>Bacteria</taxon>
        <taxon>Pseudomonadati</taxon>
        <taxon>Bacteroidota</taxon>
        <taxon>Bacteroidia</taxon>
        <taxon>Bacteroidales</taxon>
        <taxon>Tannerellaceae</taxon>
        <taxon>Parabacteroides</taxon>
    </lineage>
</organism>
<dbReference type="Gene3D" id="1.10.287.130">
    <property type="match status" value="1"/>
</dbReference>
<evidence type="ECO:0000256" key="2">
    <source>
        <dbReference type="ARBA" id="ARBA00012438"/>
    </source>
</evidence>
<gene>
    <name evidence="10" type="ORF">HMPREF1536_02512</name>
</gene>
<evidence type="ECO:0000256" key="4">
    <source>
        <dbReference type="ARBA" id="ARBA00022741"/>
    </source>
</evidence>
<evidence type="ECO:0000256" key="7">
    <source>
        <dbReference type="ARBA" id="ARBA00023012"/>
    </source>
</evidence>
<proteinExistence type="predicted"/>
<dbReference type="PRINTS" id="PR00344">
    <property type="entry name" value="BCTRLSENSOR"/>
</dbReference>
<dbReference type="STRING" id="1203610.HMPREF1536_02512"/>
<evidence type="ECO:0000256" key="6">
    <source>
        <dbReference type="ARBA" id="ARBA00022840"/>
    </source>
</evidence>
<dbReference type="EMBL" id="AQHW01000015">
    <property type="protein sequence ID" value="KKB55059.1"/>
    <property type="molecule type" value="Genomic_DNA"/>
</dbReference>
<dbReference type="HOGENOM" id="CLU_000445_114_4_10"/>
<dbReference type="AlphaFoldDB" id="A0A0F5JBC6"/>
<dbReference type="PROSITE" id="PS50109">
    <property type="entry name" value="HIS_KIN"/>
    <property type="match status" value="1"/>
</dbReference>
<feature type="transmembrane region" description="Helical" evidence="8">
    <location>
        <begin position="7"/>
        <end position="24"/>
    </location>
</feature>